<dbReference type="Pfam" id="PF16363">
    <property type="entry name" value="GDP_Man_Dehyd"/>
    <property type="match status" value="1"/>
</dbReference>
<dbReference type="KEGG" id="mic:Mic7113_4829"/>
<dbReference type="InterPro" id="IPR036291">
    <property type="entry name" value="NAD(P)-bd_dom_sf"/>
</dbReference>
<evidence type="ECO:0000313" key="3">
    <source>
        <dbReference type="Proteomes" id="UP000010471"/>
    </source>
</evidence>
<dbReference type="eggNOG" id="COG0451">
    <property type="taxonomic scope" value="Bacteria"/>
</dbReference>
<evidence type="ECO:0000313" key="2">
    <source>
        <dbReference type="EMBL" id="AFZ20497.1"/>
    </source>
</evidence>
<dbReference type="PATRIC" id="fig|1173027.3.peg.5355"/>
<dbReference type="Gene3D" id="3.40.50.720">
    <property type="entry name" value="NAD(P)-binding Rossmann-like Domain"/>
    <property type="match status" value="1"/>
</dbReference>
<name>K9WLT7_9CYAN</name>
<dbReference type="Proteomes" id="UP000010471">
    <property type="component" value="Chromosome"/>
</dbReference>
<organism evidence="2 3">
    <name type="scientific">Allocoleopsis franciscana PCC 7113</name>
    <dbReference type="NCBI Taxonomy" id="1173027"/>
    <lineage>
        <taxon>Bacteria</taxon>
        <taxon>Bacillati</taxon>
        <taxon>Cyanobacteriota</taxon>
        <taxon>Cyanophyceae</taxon>
        <taxon>Coleofasciculales</taxon>
        <taxon>Coleofasciculaceae</taxon>
        <taxon>Allocoleopsis</taxon>
        <taxon>Allocoleopsis franciscana</taxon>
    </lineage>
</organism>
<dbReference type="HOGENOM" id="CLU_007383_1_7_3"/>
<dbReference type="InterPro" id="IPR013445">
    <property type="entry name" value="CDP_4_6_deHydtase"/>
</dbReference>
<accession>K9WLT7</accession>
<dbReference type="RefSeq" id="WP_015184632.1">
    <property type="nucleotide sequence ID" value="NC_019738.1"/>
</dbReference>
<proteinExistence type="predicted"/>
<dbReference type="AlphaFoldDB" id="K9WLT7"/>
<reference evidence="2 3" key="1">
    <citation type="submission" date="2012-06" db="EMBL/GenBank/DDBJ databases">
        <title>Finished chromosome of genome of Microcoleus sp. PCC 7113.</title>
        <authorList>
            <consortium name="US DOE Joint Genome Institute"/>
            <person name="Gugger M."/>
            <person name="Coursin T."/>
            <person name="Rippka R."/>
            <person name="Tandeau De Marsac N."/>
            <person name="Huntemann M."/>
            <person name="Wei C.-L."/>
            <person name="Han J."/>
            <person name="Detter J.C."/>
            <person name="Han C."/>
            <person name="Tapia R."/>
            <person name="Chen A."/>
            <person name="Kyrpides N."/>
            <person name="Mavromatis K."/>
            <person name="Markowitz V."/>
            <person name="Szeto E."/>
            <person name="Ivanova N."/>
            <person name="Pagani I."/>
            <person name="Pati A."/>
            <person name="Goodwin L."/>
            <person name="Nordberg H.P."/>
            <person name="Cantor M.N."/>
            <person name="Hua S.X."/>
            <person name="Woyke T."/>
            <person name="Kerfeld C.A."/>
        </authorList>
    </citation>
    <scope>NUCLEOTIDE SEQUENCE [LARGE SCALE GENOMIC DNA]</scope>
    <source>
        <strain evidence="2 3">PCC 7113</strain>
    </source>
</reference>
<feature type="domain" description="NAD(P)-binding" evidence="1">
    <location>
        <begin position="13"/>
        <end position="325"/>
    </location>
</feature>
<keyword evidence="3" id="KW-1185">Reference proteome</keyword>
<dbReference type="STRING" id="1173027.Mic7113_4829"/>
<dbReference type="SUPFAM" id="SSF51735">
    <property type="entry name" value="NAD(P)-binding Rossmann-fold domains"/>
    <property type="match status" value="1"/>
</dbReference>
<gene>
    <name evidence="2" type="ORF">Mic7113_4829</name>
</gene>
<dbReference type="InterPro" id="IPR016040">
    <property type="entry name" value="NAD(P)-bd_dom"/>
</dbReference>
<dbReference type="OrthoDB" id="9771073at2"/>
<dbReference type="PANTHER" id="PTHR43000">
    <property type="entry name" value="DTDP-D-GLUCOSE 4,6-DEHYDRATASE-RELATED"/>
    <property type="match status" value="1"/>
</dbReference>
<sequence>MINPKFWQGKRVLITGHTGFKGSWVALWLQTLGAQVVGYGLEAPTQPSMFELAAVAEGMTSILGDIRDLAHLQQVMSDFKPEIVMHLAAQPLVRKSYQFPVETYSTNVMGTVHLLEAVRQVGGVKAVVCVTSDKCYHNRNWVWSYREDERLGGYDPYSSSKACAELVTSAYRNSFFTPSDSATAPTAIATARVGNVIGGGDWSEDRLVPDALRCLMQNKPLFVRNPHATRPWQHVLEPLNGYLMLTERLYSDRQSFSEAWNFGSSDIHPKSVVWMVEQLIALWGSDITWELDKNSHPHEESYLKVDCSKAHTKLGWMPKLDVKTTLSWIVDWTKAFQAGADMRRYSQEQIQNFMALPDYASND</sequence>
<protein>
    <submittedName>
        <fullName evidence="2">CDP-glucose 4,6-dehydratase</fullName>
    </submittedName>
</protein>
<evidence type="ECO:0000259" key="1">
    <source>
        <dbReference type="Pfam" id="PF16363"/>
    </source>
</evidence>
<dbReference type="CDD" id="cd05252">
    <property type="entry name" value="CDP_GD_SDR_e"/>
    <property type="match status" value="1"/>
</dbReference>
<dbReference type="NCBIfam" id="TIGR02622">
    <property type="entry name" value="CDP_4_6_dhtase"/>
    <property type="match status" value="1"/>
</dbReference>
<dbReference type="Gene3D" id="3.90.25.10">
    <property type="entry name" value="UDP-galactose 4-epimerase, domain 1"/>
    <property type="match status" value="1"/>
</dbReference>
<dbReference type="EMBL" id="CP003630">
    <property type="protein sequence ID" value="AFZ20497.1"/>
    <property type="molecule type" value="Genomic_DNA"/>
</dbReference>